<proteinExistence type="predicted"/>
<reference evidence="1" key="1">
    <citation type="journal article" date="2020" name="Stud. Mycol.">
        <title>101 Dothideomycetes genomes: a test case for predicting lifestyles and emergence of pathogens.</title>
        <authorList>
            <person name="Haridas S."/>
            <person name="Albert R."/>
            <person name="Binder M."/>
            <person name="Bloem J."/>
            <person name="Labutti K."/>
            <person name="Salamov A."/>
            <person name="Andreopoulos B."/>
            <person name="Baker S."/>
            <person name="Barry K."/>
            <person name="Bills G."/>
            <person name="Bluhm B."/>
            <person name="Cannon C."/>
            <person name="Castanera R."/>
            <person name="Culley D."/>
            <person name="Daum C."/>
            <person name="Ezra D."/>
            <person name="Gonzalez J."/>
            <person name="Henrissat B."/>
            <person name="Kuo A."/>
            <person name="Liang C."/>
            <person name="Lipzen A."/>
            <person name="Lutzoni F."/>
            <person name="Magnuson J."/>
            <person name="Mondo S."/>
            <person name="Nolan M."/>
            <person name="Ohm R."/>
            <person name="Pangilinan J."/>
            <person name="Park H.-J."/>
            <person name="Ramirez L."/>
            <person name="Alfaro M."/>
            <person name="Sun H."/>
            <person name="Tritt A."/>
            <person name="Yoshinaga Y."/>
            <person name="Zwiers L.-H."/>
            <person name="Turgeon B."/>
            <person name="Goodwin S."/>
            <person name="Spatafora J."/>
            <person name="Crous P."/>
            <person name="Grigoriev I."/>
        </authorList>
    </citation>
    <scope>NUCLEOTIDE SEQUENCE</scope>
    <source>
        <strain evidence="1">ATCC 16933</strain>
    </source>
</reference>
<evidence type="ECO:0000313" key="2">
    <source>
        <dbReference type="Proteomes" id="UP000799766"/>
    </source>
</evidence>
<organism evidence="1 2">
    <name type="scientific">Lineolata rhizophorae</name>
    <dbReference type="NCBI Taxonomy" id="578093"/>
    <lineage>
        <taxon>Eukaryota</taxon>
        <taxon>Fungi</taxon>
        <taxon>Dikarya</taxon>
        <taxon>Ascomycota</taxon>
        <taxon>Pezizomycotina</taxon>
        <taxon>Dothideomycetes</taxon>
        <taxon>Dothideomycetes incertae sedis</taxon>
        <taxon>Lineolatales</taxon>
        <taxon>Lineolataceae</taxon>
        <taxon>Lineolata</taxon>
    </lineage>
</organism>
<dbReference type="EMBL" id="MU001672">
    <property type="protein sequence ID" value="KAF2460750.1"/>
    <property type="molecule type" value="Genomic_DNA"/>
</dbReference>
<accession>A0A6A6P9X8</accession>
<sequence>MCCMRWYLQSTFLPHIYSSLYTSRAHMCDAPGRASKAASVRAIAKEHVMYLHNTYCPARRRRSIAPFSSLFSQLCTPPQERACGGQRVGDGVFCNRSVDT</sequence>
<dbReference type="AlphaFoldDB" id="A0A6A6P9X8"/>
<evidence type="ECO:0000313" key="1">
    <source>
        <dbReference type="EMBL" id="KAF2460750.1"/>
    </source>
</evidence>
<keyword evidence="2" id="KW-1185">Reference proteome</keyword>
<protein>
    <submittedName>
        <fullName evidence="1">Uncharacterized protein</fullName>
    </submittedName>
</protein>
<dbReference type="Proteomes" id="UP000799766">
    <property type="component" value="Unassembled WGS sequence"/>
</dbReference>
<name>A0A6A6P9X8_9PEZI</name>
<gene>
    <name evidence="1" type="ORF">BDY21DRAFT_333290</name>
</gene>